<evidence type="ECO:0000313" key="11">
    <source>
        <dbReference type="EMBL" id="OCL06187.1"/>
    </source>
</evidence>
<dbReference type="Proteomes" id="UP000250140">
    <property type="component" value="Unassembled WGS sequence"/>
</dbReference>
<evidence type="ECO:0000256" key="7">
    <source>
        <dbReference type="ARBA" id="ARBA00037703"/>
    </source>
</evidence>
<dbReference type="PANTHER" id="PTHR35518:SF2">
    <property type="entry name" value="MAINTENANCE OF TELOMERE CAPPING PROTEIN 6"/>
    <property type="match status" value="1"/>
</dbReference>
<keyword evidence="12" id="KW-1185">Reference proteome</keyword>
<reference evidence="11 12" key="1">
    <citation type="journal article" date="2016" name="Nat. Commun.">
        <title>Ectomycorrhizal ecology is imprinted in the genome of the dominant symbiotic fungus Cenococcum geophilum.</title>
        <authorList>
            <consortium name="DOE Joint Genome Institute"/>
            <person name="Peter M."/>
            <person name="Kohler A."/>
            <person name="Ohm R.A."/>
            <person name="Kuo A."/>
            <person name="Krutzmann J."/>
            <person name="Morin E."/>
            <person name="Arend M."/>
            <person name="Barry K.W."/>
            <person name="Binder M."/>
            <person name="Choi C."/>
            <person name="Clum A."/>
            <person name="Copeland A."/>
            <person name="Grisel N."/>
            <person name="Haridas S."/>
            <person name="Kipfer T."/>
            <person name="LaButti K."/>
            <person name="Lindquist E."/>
            <person name="Lipzen A."/>
            <person name="Maire R."/>
            <person name="Meier B."/>
            <person name="Mihaltcheva S."/>
            <person name="Molinier V."/>
            <person name="Murat C."/>
            <person name="Poggeler S."/>
            <person name="Quandt C.A."/>
            <person name="Sperisen C."/>
            <person name="Tritt A."/>
            <person name="Tisserant E."/>
            <person name="Crous P.W."/>
            <person name="Henrissat B."/>
            <person name="Nehls U."/>
            <person name="Egli S."/>
            <person name="Spatafora J.W."/>
            <person name="Grigoriev I.V."/>
            <person name="Martin F.M."/>
        </authorList>
    </citation>
    <scope>NUCLEOTIDE SEQUENCE [LARGE SCALE GENOMIC DNA]</scope>
    <source>
        <strain evidence="11 12">CBS 207.34</strain>
    </source>
</reference>
<dbReference type="InterPro" id="IPR057530">
    <property type="entry name" value="TIM-barrel_MTC6"/>
</dbReference>
<dbReference type="Pfam" id="PF25506">
    <property type="entry name" value="TIM-barrel_MTC6"/>
    <property type="match status" value="1"/>
</dbReference>
<evidence type="ECO:0000256" key="5">
    <source>
        <dbReference type="ARBA" id="ARBA00023136"/>
    </source>
</evidence>
<evidence type="ECO:0000256" key="4">
    <source>
        <dbReference type="ARBA" id="ARBA00022989"/>
    </source>
</evidence>
<evidence type="ECO:0000256" key="2">
    <source>
        <dbReference type="ARBA" id="ARBA00022692"/>
    </source>
</evidence>
<feature type="domain" description="MTC6 partial TIM-barrel" evidence="10">
    <location>
        <begin position="19"/>
        <end position="381"/>
    </location>
</feature>
<keyword evidence="5" id="KW-0472">Membrane</keyword>
<dbReference type="PANTHER" id="PTHR35518">
    <property type="entry name" value="MAINTENANCE OF TELOMOERE CAPPING"/>
    <property type="match status" value="1"/>
</dbReference>
<dbReference type="OrthoDB" id="5573651at2759"/>
<evidence type="ECO:0000259" key="10">
    <source>
        <dbReference type="Pfam" id="PF25506"/>
    </source>
</evidence>
<sequence>MSSVYDPDDAAALVPPWNTAFRSQRDVALQVPINYVTVAAVSLRAACFPHNLYEDADARKCFSNLLASGFRRFSVDLYWDAGRSVWTLCPAEIPASVAHSGASASSSTSHIVIPSRSAAALQSAQLRVRDVPLDYDAAPTSFLLREDLRLFEREESASSARGLSSASAGTSSSRSFTALNATNSTANSSVVPLPTEFPTGGEPLIEIGPYNCTSTIGFSTLADVLAEYLSETGNTLEAVLAYLILNIHAAAPYSSPLSPAQQPNSEDLPDEDNLLDHIVSANLSSYLYTPDMLRDDRADLNSSWYNVAPADYPVSAYFTTSTNDKDEASSPDGWPTEAYMEFKHYLRLIASFGSIDPQMASYNLTSDSNTIFPPESLRSLAPVSFSPSGAITSGCLSTLNSSAKTPTQPSQSPP</sequence>
<comment type="function">
    <text evidence="7">May be involved in telomere capping.</text>
</comment>
<evidence type="ECO:0000256" key="9">
    <source>
        <dbReference type="ARBA" id="ARBA00039865"/>
    </source>
</evidence>
<keyword evidence="2" id="KW-0812">Transmembrane</keyword>
<dbReference type="GO" id="GO:0016020">
    <property type="term" value="C:membrane"/>
    <property type="evidence" value="ECO:0007669"/>
    <property type="project" value="UniProtKB-SubCell"/>
</dbReference>
<organism evidence="11 12">
    <name type="scientific">Glonium stellatum</name>
    <dbReference type="NCBI Taxonomy" id="574774"/>
    <lineage>
        <taxon>Eukaryota</taxon>
        <taxon>Fungi</taxon>
        <taxon>Dikarya</taxon>
        <taxon>Ascomycota</taxon>
        <taxon>Pezizomycotina</taxon>
        <taxon>Dothideomycetes</taxon>
        <taxon>Pleosporomycetidae</taxon>
        <taxon>Gloniales</taxon>
        <taxon>Gloniaceae</taxon>
        <taxon>Glonium</taxon>
    </lineage>
</organism>
<dbReference type="InterPro" id="IPR051008">
    <property type="entry name" value="Telomere_Capping_Maintenance"/>
</dbReference>
<gene>
    <name evidence="11" type="ORF">AOQ84DRAFT_390358</name>
</gene>
<dbReference type="EMBL" id="KV750113">
    <property type="protein sequence ID" value="OCL06187.1"/>
    <property type="molecule type" value="Genomic_DNA"/>
</dbReference>
<evidence type="ECO:0000313" key="12">
    <source>
        <dbReference type="Proteomes" id="UP000250140"/>
    </source>
</evidence>
<evidence type="ECO:0000256" key="1">
    <source>
        <dbReference type="ARBA" id="ARBA00004479"/>
    </source>
</evidence>
<keyword evidence="4" id="KW-1133">Transmembrane helix</keyword>
<keyword evidence="6" id="KW-0325">Glycoprotein</keyword>
<evidence type="ECO:0000256" key="6">
    <source>
        <dbReference type="ARBA" id="ARBA00023180"/>
    </source>
</evidence>
<accession>A0A8E2EWG3</accession>
<proteinExistence type="inferred from homology"/>
<comment type="subcellular location">
    <subcellularLocation>
        <location evidence="1">Membrane</location>
        <topology evidence="1">Single-pass type I membrane protein</topology>
    </subcellularLocation>
</comment>
<keyword evidence="3" id="KW-0732">Signal</keyword>
<dbReference type="AlphaFoldDB" id="A0A8E2EWG3"/>
<comment type="similarity">
    <text evidence="8">Belongs to the MTC6 family.</text>
</comment>
<evidence type="ECO:0000256" key="3">
    <source>
        <dbReference type="ARBA" id="ARBA00022729"/>
    </source>
</evidence>
<protein>
    <recommendedName>
        <fullName evidence="9">Maintenance of telomere capping protein 6</fullName>
    </recommendedName>
</protein>
<name>A0A8E2EWG3_9PEZI</name>
<evidence type="ECO:0000256" key="8">
    <source>
        <dbReference type="ARBA" id="ARBA00038159"/>
    </source>
</evidence>